<evidence type="ECO:0008006" key="3">
    <source>
        <dbReference type="Google" id="ProtNLM"/>
    </source>
</evidence>
<reference evidence="2" key="1">
    <citation type="journal article" date="2019" name="Int. J. Syst. Evol. Microbiol.">
        <title>The Global Catalogue of Microorganisms (GCM) 10K type strain sequencing project: providing services to taxonomists for standard genome sequencing and annotation.</title>
        <authorList>
            <consortium name="The Broad Institute Genomics Platform"/>
            <consortium name="The Broad Institute Genome Sequencing Center for Infectious Disease"/>
            <person name="Wu L."/>
            <person name="Ma J."/>
        </authorList>
    </citation>
    <scope>NUCLEOTIDE SEQUENCE [LARGE SCALE GENOMIC DNA]</scope>
    <source>
        <strain evidence="2">CCM 7526</strain>
    </source>
</reference>
<evidence type="ECO:0000313" key="2">
    <source>
        <dbReference type="Proteomes" id="UP001597183"/>
    </source>
</evidence>
<protein>
    <recommendedName>
        <fullName evidence="3">Replication restart DNA helicase PriA</fullName>
    </recommendedName>
</protein>
<accession>A0ABW4A6K3</accession>
<gene>
    <name evidence="1" type="ORF">ACFQ5G_13610</name>
</gene>
<evidence type="ECO:0000313" key="1">
    <source>
        <dbReference type="EMBL" id="MFD1366384.1"/>
    </source>
</evidence>
<sequence>MTAVDVILDLRSWPDRVRDPAGLTALWDQVERALNGTDLRRRPISRVTLPRGVVAVHLARAESAAVIRPDTAVRVVNVLERPHLQHPCRACTAPGAQSEGVFRCPGCDSAGWLCAGHAQVLDGALIGTCRKHRPACVECGKAATYRCAGPGCRGQSTHCDQHRRNPAGGSGWGYCPGCHGTLFPDCAMTECGNVGSAGCEFTDDRLRGCGRRLCPEHLRRWQVFGPERLGLALCARHETALGGVPAAELVRRIVGGTYARHQGDRNADPLPSLRAVGYTLRNFKHFTQANDPHWIRKTLQTSGDAFGPGAEKVRQFVRQRDEKGLPRPWKREIEELDSVRGSGEKLLDQARAVLRAQGGRDGARLAGELSLGGYIAPRRIGGEDRPGQLYLLVPRHRRDLFRKWQSAMSRDLTQRKGSEILVLPDRGSGGVR</sequence>
<proteinExistence type="predicted"/>
<keyword evidence="2" id="KW-1185">Reference proteome</keyword>
<comment type="caution">
    <text evidence="1">The sequence shown here is derived from an EMBL/GenBank/DDBJ whole genome shotgun (WGS) entry which is preliminary data.</text>
</comment>
<dbReference type="EMBL" id="JBHTMK010000018">
    <property type="protein sequence ID" value="MFD1366384.1"/>
    <property type="molecule type" value="Genomic_DNA"/>
</dbReference>
<organism evidence="1 2">
    <name type="scientific">Actinoplanes sichuanensis</name>
    <dbReference type="NCBI Taxonomy" id="512349"/>
    <lineage>
        <taxon>Bacteria</taxon>
        <taxon>Bacillati</taxon>
        <taxon>Actinomycetota</taxon>
        <taxon>Actinomycetes</taxon>
        <taxon>Micromonosporales</taxon>
        <taxon>Micromonosporaceae</taxon>
        <taxon>Actinoplanes</taxon>
    </lineage>
</organism>
<name>A0ABW4A6K3_9ACTN</name>
<dbReference type="RefSeq" id="WP_317793145.1">
    <property type="nucleotide sequence ID" value="NZ_AP028461.1"/>
</dbReference>
<dbReference type="Proteomes" id="UP001597183">
    <property type="component" value="Unassembled WGS sequence"/>
</dbReference>